<keyword evidence="1" id="KW-0732">Signal</keyword>
<feature type="chain" id="PRO_5017640734" evidence="1">
    <location>
        <begin position="23"/>
        <end position="559"/>
    </location>
</feature>
<reference evidence="2 3" key="1">
    <citation type="submission" date="2018-05" db="EMBL/GenBank/DDBJ databases">
        <title>Draft genome sequence of Scytalidium lignicola DSM 105466, a ubiquitous saprotrophic fungus.</title>
        <authorList>
            <person name="Buettner E."/>
            <person name="Gebauer A.M."/>
            <person name="Hofrichter M."/>
            <person name="Liers C."/>
            <person name="Kellner H."/>
        </authorList>
    </citation>
    <scope>NUCLEOTIDE SEQUENCE [LARGE SCALE GENOMIC DNA]</scope>
    <source>
        <strain evidence="2 3">DSM 105466</strain>
    </source>
</reference>
<dbReference type="OrthoDB" id="5227693at2759"/>
<keyword evidence="3" id="KW-1185">Reference proteome</keyword>
<sequence length="559" mass="63527">MVDSVSLTALLISLVALLATVGQLLQQYYATADGLRRCQPSVMGLWARRTKLRFRWTEFRFETIFVTPRIIYGPIRIQDAEAEYTKPGTSKVFCDLVDTPGSLSASMTLPGWGSREARKYYDSDELVCWVPLLAQLHKQGRDAVQYFPQSPDSVANDTMIPTIQFIQKSWDFMPPDVTRPLASSTVCDVAIMARRLGMVWKSFDPGAGLMRAEGNGHVFTSTLVRSIGTILQYSYTSRDNSGNCFYIPAKEADKLGFGLVEFDHRLFGPLMKFDLDVGSFKEIAQSLPRLMRYRTSSQRDITETVHIIGKNIKAGMDFIPGLNDLIPLCSAMLISETVPRAPHVWLNRIPSPNRWARGLTGCREGRYIFAKRLLDFVERRAHRESRLPVRILSLLTELRGMRGSGWNDETTEIWEPRVTEAEISCRALLLTYHTEMTTFLQGSNVIYSVLVSEHIVQASAISPDLSPDFRNEYDLENADPYLMWSMEVCFNVLPALVERVIRTHMVFFDKPNLTKIEVENAWLAMMFRAICWQMAHVMIPGVPPLPSEHWNSKMPVYIG</sequence>
<dbReference type="EMBL" id="NCSJ02000022">
    <property type="protein sequence ID" value="RFU34311.1"/>
    <property type="molecule type" value="Genomic_DNA"/>
</dbReference>
<feature type="signal peptide" evidence="1">
    <location>
        <begin position="1"/>
        <end position="22"/>
    </location>
</feature>
<dbReference type="Proteomes" id="UP000258309">
    <property type="component" value="Unassembled WGS sequence"/>
</dbReference>
<evidence type="ECO:0000313" key="3">
    <source>
        <dbReference type="Proteomes" id="UP000258309"/>
    </source>
</evidence>
<evidence type="ECO:0000256" key="1">
    <source>
        <dbReference type="SAM" id="SignalP"/>
    </source>
</evidence>
<dbReference type="OMA" id="DETTEIW"/>
<accession>A0A3E2HMM8</accession>
<organism evidence="2 3">
    <name type="scientific">Scytalidium lignicola</name>
    <name type="common">Hyphomycete</name>
    <dbReference type="NCBI Taxonomy" id="5539"/>
    <lineage>
        <taxon>Eukaryota</taxon>
        <taxon>Fungi</taxon>
        <taxon>Dikarya</taxon>
        <taxon>Ascomycota</taxon>
        <taxon>Pezizomycotina</taxon>
        <taxon>Leotiomycetes</taxon>
        <taxon>Leotiomycetes incertae sedis</taxon>
        <taxon>Scytalidium</taxon>
    </lineage>
</organism>
<gene>
    <name evidence="2" type="ORF">B7463_g1989</name>
</gene>
<protein>
    <submittedName>
        <fullName evidence="2">Uncharacterized protein</fullName>
    </submittedName>
</protein>
<proteinExistence type="predicted"/>
<evidence type="ECO:0000313" key="2">
    <source>
        <dbReference type="EMBL" id="RFU34311.1"/>
    </source>
</evidence>
<name>A0A3E2HMM8_SCYLI</name>
<dbReference type="AlphaFoldDB" id="A0A3E2HMM8"/>
<dbReference type="STRING" id="5539.A0A3E2HMM8"/>
<feature type="non-terminal residue" evidence="2">
    <location>
        <position position="1"/>
    </location>
</feature>
<comment type="caution">
    <text evidence="2">The sequence shown here is derived from an EMBL/GenBank/DDBJ whole genome shotgun (WGS) entry which is preliminary data.</text>
</comment>
<feature type="non-terminal residue" evidence="2">
    <location>
        <position position="559"/>
    </location>
</feature>